<name>A0A225WBZ9_9STRA</name>
<keyword evidence="4" id="KW-1185">Reference proteome</keyword>
<feature type="compositionally biased region" description="Low complexity" evidence="2">
    <location>
        <begin position="42"/>
        <end position="60"/>
    </location>
</feature>
<accession>A0A225WBZ9</accession>
<feature type="compositionally biased region" description="Polar residues" evidence="2">
    <location>
        <begin position="10"/>
        <end position="23"/>
    </location>
</feature>
<evidence type="ECO:0000313" key="4">
    <source>
        <dbReference type="Proteomes" id="UP000198211"/>
    </source>
</evidence>
<reference evidence="4" key="1">
    <citation type="submission" date="2017-03" db="EMBL/GenBank/DDBJ databases">
        <title>Phytopthora megakarya and P. palmivora, two closely related causual agents of cacao black pod achieved similar genome size and gene model numbers by different mechanisms.</title>
        <authorList>
            <person name="Ali S."/>
            <person name="Shao J."/>
            <person name="Larry D.J."/>
            <person name="Kronmiller B."/>
            <person name="Shen D."/>
            <person name="Strem M.D."/>
            <person name="Melnick R.L."/>
            <person name="Guiltinan M.J."/>
            <person name="Tyler B.M."/>
            <person name="Meinhardt L.W."/>
            <person name="Bailey B.A."/>
        </authorList>
    </citation>
    <scope>NUCLEOTIDE SEQUENCE [LARGE SCALE GENOMIC DNA]</scope>
    <source>
        <strain evidence="4">zdho120</strain>
    </source>
</reference>
<dbReference type="AlphaFoldDB" id="A0A225WBZ9"/>
<dbReference type="STRING" id="4795.A0A225WBZ9"/>
<dbReference type="EMBL" id="NBNE01001269">
    <property type="protein sequence ID" value="OWZ14758.1"/>
    <property type="molecule type" value="Genomic_DNA"/>
</dbReference>
<dbReference type="Proteomes" id="UP000198211">
    <property type="component" value="Unassembled WGS sequence"/>
</dbReference>
<sequence>MRADKYKQGNLDTGSKDLSNQIGHISLPDTEKGSTSVRVSESLPHTTKLLSKLSKASPASNENLENPVGPKKVMTDKPFISSRTSNVAALEAMKQQMAHDIQEQIATTRAALREMEVCSLSGKTLEEEEEELRQLQQQLAARSAEMDATMKESRTKLKELLNPATAAAFDENDEMESNQEPSIFDSTALVNELIARAEKSTHILYKKWTADRSRKVAQLASYRDHQAALNAQNSMKVFQQSLAEFRSER</sequence>
<keyword evidence="1" id="KW-0175">Coiled coil</keyword>
<feature type="region of interest" description="Disordered" evidence="2">
    <location>
        <begin position="1"/>
        <end position="78"/>
    </location>
</feature>
<dbReference type="OrthoDB" id="126590at2759"/>
<organism evidence="3 4">
    <name type="scientific">Phytophthora megakarya</name>
    <dbReference type="NCBI Taxonomy" id="4795"/>
    <lineage>
        <taxon>Eukaryota</taxon>
        <taxon>Sar</taxon>
        <taxon>Stramenopiles</taxon>
        <taxon>Oomycota</taxon>
        <taxon>Peronosporomycetes</taxon>
        <taxon>Peronosporales</taxon>
        <taxon>Peronosporaceae</taxon>
        <taxon>Phytophthora</taxon>
    </lineage>
</organism>
<feature type="coiled-coil region" evidence="1">
    <location>
        <begin position="118"/>
        <end position="152"/>
    </location>
</feature>
<gene>
    <name evidence="3" type="ORF">PHMEG_00011717</name>
</gene>
<evidence type="ECO:0000313" key="3">
    <source>
        <dbReference type="EMBL" id="OWZ14758.1"/>
    </source>
</evidence>
<evidence type="ECO:0000256" key="1">
    <source>
        <dbReference type="SAM" id="Coils"/>
    </source>
</evidence>
<proteinExistence type="predicted"/>
<protein>
    <submittedName>
        <fullName evidence="3">Uncharacterized protein</fullName>
    </submittedName>
</protein>
<evidence type="ECO:0000256" key="2">
    <source>
        <dbReference type="SAM" id="MobiDB-lite"/>
    </source>
</evidence>
<comment type="caution">
    <text evidence="3">The sequence shown here is derived from an EMBL/GenBank/DDBJ whole genome shotgun (WGS) entry which is preliminary data.</text>
</comment>